<dbReference type="GO" id="GO:0009425">
    <property type="term" value="C:bacterial-type flagellum basal body"/>
    <property type="evidence" value="ECO:0007669"/>
    <property type="project" value="UniProtKB-SubCell"/>
</dbReference>
<keyword evidence="7" id="KW-1185">Reference proteome</keyword>
<evidence type="ECO:0000256" key="2">
    <source>
        <dbReference type="ARBA" id="ARBA00011049"/>
    </source>
</evidence>
<dbReference type="Pfam" id="PF02154">
    <property type="entry name" value="FliM"/>
    <property type="match status" value="1"/>
</dbReference>
<organism evidence="6 7">
    <name type="scientific">Algicella marina</name>
    <dbReference type="NCBI Taxonomy" id="2683284"/>
    <lineage>
        <taxon>Bacteria</taxon>
        <taxon>Pseudomonadati</taxon>
        <taxon>Pseudomonadota</taxon>
        <taxon>Alphaproteobacteria</taxon>
        <taxon>Rhodobacterales</taxon>
        <taxon>Paracoccaceae</taxon>
        <taxon>Algicella</taxon>
    </lineage>
</organism>
<sequence>MSESVLAKKLSNRSVGRSPLPDLEIIGETFGRILEDHLRPLLKTIVGAFIMDCEITKLAEVVDAIPVPAMLGVIESDSSDRMALVNLSADLVYHIVDMRMGGDPTVSPMVTTRSFTAIDVQLCMDVFDRVLRAFELAVEENVGVPLKTNLKVTGHKQDINTVRIAPKTADVVLLTVSLDIGEAARSGEFSLIVPLSILDMLKAATMQADMTEHIDDNDLWLQQMRMSATNAEIPLHAILHTLKLPLASVREIKVGNVLPIPRAALQNITMVQAIGSTRESELATGKLGAFDNQKVVKLKEDPRPELRGSLTKIVKSG</sequence>
<dbReference type="InterPro" id="IPR001689">
    <property type="entry name" value="Flag_FliM"/>
</dbReference>
<comment type="similarity">
    <text evidence="2">Belongs to the FliM family.</text>
</comment>
<dbReference type="Gene3D" id="3.40.1550.10">
    <property type="entry name" value="CheC-like"/>
    <property type="match status" value="1"/>
</dbReference>
<dbReference type="CDD" id="cd17908">
    <property type="entry name" value="FliM"/>
    <property type="match status" value="1"/>
</dbReference>
<accession>A0A6P1T2Y4</accession>
<dbReference type="AlphaFoldDB" id="A0A6P1T2Y4"/>
<evidence type="ECO:0000313" key="6">
    <source>
        <dbReference type="EMBL" id="QHQ36367.1"/>
    </source>
</evidence>
<proteinExistence type="inferred from homology"/>
<dbReference type="PRINTS" id="PR00955">
    <property type="entry name" value="FLGMOTORFLIM"/>
</dbReference>
<dbReference type="PANTHER" id="PTHR30034:SF6">
    <property type="entry name" value="YOP PROTEINS TRANSLOCATION PROTEIN Q"/>
    <property type="match status" value="1"/>
</dbReference>
<keyword evidence="5" id="KW-0975">Bacterial flagellum</keyword>
<dbReference type="GO" id="GO:0050918">
    <property type="term" value="P:positive chemotaxis"/>
    <property type="evidence" value="ECO:0007669"/>
    <property type="project" value="TreeGrafter"/>
</dbReference>
<dbReference type="RefSeq" id="WP_161862914.1">
    <property type="nucleotide sequence ID" value="NZ_CP046620.1"/>
</dbReference>
<dbReference type="KEGG" id="amaq:GO499_14865"/>
<reference evidence="6 7" key="1">
    <citation type="submission" date="2019-12" db="EMBL/GenBank/DDBJ databases">
        <title>Complete genome sequence of Algicella marina strain 9Alg 56(T) isolated from the red alga Tichocarpus crinitus.</title>
        <authorList>
            <person name="Kim S.-G."/>
            <person name="Nedashkovskaya O.I."/>
        </authorList>
    </citation>
    <scope>NUCLEOTIDE SEQUENCE [LARGE SCALE GENOMIC DNA]</scope>
    <source>
        <strain evidence="6 7">9Alg 56</strain>
    </source>
</reference>
<comment type="subcellular location">
    <subcellularLocation>
        <location evidence="1">Bacterial flagellum basal body</location>
    </subcellularLocation>
</comment>
<dbReference type="GO" id="GO:0003774">
    <property type="term" value="F:cytoskeletal motor activity"/>
    <property type="evidence" value="ECO:0007669"/>
    <property type="project" value="InterPro"/>
</dbReference>
<dbReference type="Gene3D" id="2.30.330.10">
    <property type="entry name" value="SpoA-like"/>
    <property type="match status" value="1"/>
</dbReference>
<evidence type="ECO:0000313" key="7">
    <source>
        <dbReference type="Proteomes" id="UP000464495"/>
    </source>
</evidence>
<dbReference type="InterPro" id="IPR028976">
    <property type="entry name" value="CheC-like_sf"/>
</dbReference>
<evidence type="ECO:0000256" key="4">
    <source>
        <dbReference type="ARBA" id="ARBA00022500"/>
    </source>
</evidence>
<protein>
    <recommendedName>
        <fullName evidence="3">Flagellar motor switch protein FliM</fullName>
    </recommendedName>
</protein>
<dbReference type="InterPro" id="IPR036429">
    <property type="entry name" value="SpoA-like_sf"/>
</dbReference>
<dbReference type="Proteomes" id="UP000464495">
    <property type="component" value="Chromosome"/>
</dbReference>
<evidence type="ECO:0000256" key="5">
    <source>
        <dbReference type="ARBA" id="ARBA00023143"/>
    </source>
</evidence>
<evidence type="ECO:0000256" key="1">
    <source>
        <dbReference type="ARBA" id="ARBA00004117"/>
    </source>
</evidence>
<dbReference type="PANTHER" id="PTHR30034">
    <property type="entry name" value="FLAGELLAR MOTOR SWITCH PROTEIN FLIM"/>
    <property type="match status" value="1"/>
</dbReference>
<evidence type="ECO:0000256" key="3">
    <source>
        <dbReference type="ARBA" id="ARBA00021898"/>
    </source>
</evidence>
<gene>
    <name evidence="6" type="ORF">GO499_14865</name>
</gene>
<dbReference type="EMBL" id="CP046620">
    <property type="protein sequence ID" value="QHQ36367.1"/>
    <property type="molecule type" value="Genomic_DNA"/>
</dbReference>
<name>A0A6P1T2Y4_9RHOB</name>
<keyword evidence="4" id="KW-0145">Chemotaxis</keyword>
<dbReference type="GO" id="GO:0071978">
    <property type="term" value="P:bacterial-type flagellum-dependent swarming motility"/>
    <property type="evidence" value="ECO:0007669"/>
    <property type="project" value="TreeGrafter"/>
</dbReference>